<gene>
    <name evidence="7" type="ORF">CVLEPA_LOCUS18143</name>
</gene>
<keyword evidence="4" id="KW-0812">Transmembrane</keyword>
<accession>A0ABP0G2X4</accession>
<reference evidence="7 8" key="1">
    <citation type="submission" date="2024-02" db="EMBL/GenBank/DDBJ databases">
        <authorList>
            <person name="Daric V."/>
            <person name="Darras S."/>
        </authorList>
    </citation>
    <scope>NUCLEOTIDE SEQUENCE [LARGE SCALE GENOMIC DNA]</scope>
</reference>
<keyword evidence="2 5" id="KW-0732">Signal</keyword>
<dbReference type="PANTHER" id="PTHR24369:SF210">
    <property type="entry name" value="CHAOPTIN-RELATED"/>
    <property type="match status" value="1"/>
</dbReference>
<comment type="caution">
    <text evidence="7">The sequence shown here is derived from an EMBL/GenBank/DDBJ whole genome shotgun (WGS) entry which is preliminary data.</text>
</comment>
<feature type="chain" id="PRO_5045320481" description="LRRCT domain-containing protein" evidence="5">
    <location>
        <begin position="29"/>
        <end position="438"/>
    </location>
</feature>
<feature type="signal peptide" evidence="5">
    <location>
        <begin position="1"/>
        <end position="28"/>
    </location>
</feature>
<dbReference type="EMBL" id="CAWYQH010000102">
    <property type="protein sequence ID" value="CAK8686184.1"/>
    <property type="molecule type" value="Genomic_DNA"/>
</dbReference>
<dbReference type="InterPro" id="IPR032675">
    <property type="entry name" value="LRR_dom_sf"/>
</dbReference>
<dbReference type="SMART" id="SM00082">
    <property type="entry name" value="LRRCT"/>
    <property type="match status" value="1"/>
</dbReference>
<dbReference type="InterPro" id="IPR001611">
    <property type="entry name" value="Leu-rich_rpt"/>
</dbReference>
<evidence type="ECO:0000256" key="4">
    <source>
        <dbReference type="SAM" id="Phobius"/>
    </source>
</evidence>
<dbReference type="PANTHER" id="PTHR24369">
    <property type="entry name" value="ANTIGEN BSP, PUTATIVE-RELATED"/>
    <property type="match status" value="1"/>
</dbReference>
<dbReference type="Proteomes" id="UP001642483">
    <property type="component" value="Unassembled WGS sequence"/>
</dbReference>
<organism evidence="7 8">
    <name type="scientific">Clavelina lepadiformis</name>
    <name type="common">Light-bulb sea squirt</name>
    <name type="synonym">Ascidia lepadiformis</name>
    <dbReference type="NCBI Taxonomy" id="159417"/>
    <lineage>
        <taxon>Eukaryota</taxon>
        <taxon>Metazoa</taxon>
        <taxon>Chordata</taxon>
        <taxon>Tunicata</taxon>
        <taxon>Ascidiacea</taxon>
        <taxon>Aplousobranchia</taxon>
        <taxon>Clavelinidae</taxon>
        <taxon>Clavelina</taxon>
    </lineage>
</organism>
<dbReference type="SUPFAM" id="SSF52058">
    <property type="entry name" value="L domain-like"/>
    <property type="match status" value="1"/>
</dbReference>
<keyword evidence="4" id="KW-1133">Transmembrane helix</keyword>
<dbReference type="PROSITE" id="PS51450">
    <property type="entry name" value="LRR"/>
    <property type="match status" value="4"/>
</dbReference>
<dbReference type="InterPro" id="IPR003591">
    <property type="entry name" value="Leu-rich_rpt_typical-subtyp"/>
</dbReference>
<evidence type="ECO:0000256" key="3">
    <source>
        <dbReference type="ARBA" id="ARBA00022737"/>
    </source>
</evidence>
<proteinExistence type="predicted"/>
<keyword evidence="8" id="KW-1185">Reference proteome</keyword>
<keyword evidence="3" id="KW-0677">Repeat</keyword>
<dbReference type="Pfam" id="PF13855">
    <property type="entry name" value="LRR_8"/>
    <property type="match status" value="2"/>
</dbReference>
<dbReference type="InterPro" id="IPR050541">
    <property type="entry name" value="LRR_TM_domain-containing"/>
</dbReference>
<keyword evidence="1" id="KW-0433">Leucine-rich repeat</keyword>
<dbReference type="Gene3D" id="3.80.10.10">
    <property type="entry name" value="Ribonuclease Inhibitor"/>
    <property type="match status" value="1"/>
</dbReference>
<keyword evidence="4" id="KW-0472">Membrane</keyword>
<dbReference type="InterPro" id="IPR000483">
    <property type="entry name" value="Cys-rich_flank_reg_C"/>
</dbReference>
<evidence type="ECO:0000313" key="7">
    <source>
        <dbReference type="EMBL" id="CAK8686184.1"/>
    </source>
</evidence>
<feature type="domain" description="LRRCT" evidence="6">
    <location>
        <begin position="320"/>
        <end position="373"/>
    </location>
</feature>
<evidence type="ECO:0000256" key="1">
    <source>
        <dbReference type="ARBA" id="ARBA00022614"/>
    </source>
</evidence>
<dbReference type="SMART" id="SM00369">
    <property type="entry name" value="LRR_TYP"/>
    <property type="match status" value="6"/>
</dbReference>
<evidence type="ECO:0000256" key="2">
    <source>
        <dbReference type="ARBA" id="ARBA00022729"/>
    </source>
</evidence>
<protein>
    <recommendedName>
        <fullName evidence="6">LRRCT domain-containing protein</fullName>
    </recommendedName>
</protein>
<evidence type="ECO:0000313" key="8">
    <source>
        <dbReference type="Proteomes" id="UP001642483"/>
    </source>
</evidence>
<evidence type="ECO:0000256" key="5">
    <source>
        <dbReference type="SAM" id="SignalP"/>
    </source>
</evidence>
<evidence type="ECO:0000259" key="6">
    <source>
        <dbReference type="SMART" id="SM00082"/>
    </source>
</evidence>
<name>A0ABP0G2X4_CLALP</name>
<feature type="transmembrane region" description="Helical" evidence="4">
    <location>
        <begin position="391"/>
        <end position="410"/>
    </location>
</feature>
<sequence>MESTSSHVRVIVGVMLCSVLAPLQDVTGQWFRPPKFWSCPQNCSCFDGSGIQHWPLPGSTPARKDPTRSLWMEKNPRVECIGSGLTRIPVEEIMDDVEMLFMSSNNIPKISLADLKKFKNLKVLNLKRNKIRSIIADADTTLTNVTTLTLRFNEIAFLSKEHFQSFPNLKYLSIYHNHITTLPGDMFRFNPYLNRLYLGPNPIKSFCDDFLEELNLKRLTLRNMSLTAVPPSISRMSNLVFVDLSDNQISEVRNNSFSPCKSLIRVILENNFITSIEENAFNGATSLRTIQLSENRLTSLPGGILSNVSVERLDVELWENEFFCDCSLKDFKIWVDQRNAIDPTTDVRFRCSQPMRMRNKYSDDVTSDDFTCQRKNVIYKERKTIYTGEEMAIAVMLTFLCTLLCGIVAWRCTFKRKYGHLLRYASQRDDYGDMEELQ</sequence>